<name>A0A2P7YMA5_9ASCO</name>
<evidence type="ECO:0000256" key="4">
    <source>
        <dbReference type="ARBA" id="ARBA00022728"/>
    </source>
</evidence>
<comment type="subcellular location">
    <subcellularLocation>
        <location evidence="1">Nucleus</location>
    </subcellularLocation>
</comment>
<dbReference type="Gene3D" id="1.25.40.10">
    <property type="entry name" value="Tetratricopeptide repeat domain"/>
    <property type="match status" value="2"/>
</dbReference>
<dbReference type="PANTHER" id="PTHR11246:SF5">
    <property type="entry name" value="PRE-MRNA-SPLICING FACTOR SYF1"/>
    <property type="match status" value="1"/>
</dbReference>
<dbReference type="RefSeq" id="XP_024712954.1">
    <property type="nucleotide sequence ID" value="XM_024858867.1"/>
</dbReference>
<feature type="compositionally biased region" description="Basic and acidic residues" evidence="9">
    <location>
        <begin position="751"/>
        <end position="764"/>
    </location>
</feature>
<evidence type="ECO:0000259" key="10">
    <source>
        <dbReference type="Pfam" id="PF23220"/>
    </source>
</evidence>
<dbReference type="GeneID" id="36566918"/>
<dbReference type="OrthoDB" id="10067343at2759"/>
<feature type="compositionally biased region" description="Acidic residues" evidence="9">
    <location>
        <begin position="765"/>
        <end position="775"/>
    </location>
</feature>
<dbReference type="Pfam" id="PF23233">
    <property type="entry name" value="HAT_Syf1_CNRKL1_N"/>
    <property type="match status" value="1"/>
</dbReference>
<gene>
    <name evidence="13" type="ORF">C7M61_003530</name>
</gene>
<dbReference type="InterPro" id="IPR055430">
    <property type="entry name" value="HAT_Syf1_CNRKL1_C"/>
</dbReference>
<dbReference type="Pfam" id="PF23231">
    <property type="entry name" value="HAT_Syf1_CNRKL1_C"/>
    <property type="match status" value="1"/>
</dbReference>
<dbReference type="Proteomes" id="UP000241107">
    <property type="component" value="Unassembled WGS sequence"/>
</dbReference>
<accession>A0A2P7YMA5</accession>
<evidence type="ECO:0000256" key="2">
    <source>
        <dbReference type="ARBA" id="ARBA00008644"/>
    </source>
</evidence>
<feature type="domain" description="Pre-mRNA-splicing factor Syf1-like N-terminal HAT-repeats" evidence="12">
    <location>
        <begin position="8"/>
        <end position="143"/>
    </location>
</feature>
<sequence length="775" mass="90004">MPWILQEEDLLYEQQIAKDPYTELLWLEYAESTSDKHHRAGILDRATATLPASTLLWNAYFEAVFSNKTKLKAAYEKAIKVLNTSPSIWTKYLQLLLDQRCPLVKKKFEEALFNVPESYHGDIWRIYIEYAGASWSGESDTAVSLIYTQAIYAKDLGIPNMPDAYKMVDVALKSQNSDIIRRIWSNIWLKKVGPESSKALAEYVLQSDHTLELEPQLFDFLVDDYILRLPSQKSPTLLLKARYYEDREIPLARHYYNQALSVATSVKDAVTAFNAYLDFEDSILETLDGSELANRLDILDRFLEKRPFFINDVKLRANPNSVDVWLERSSIFGSDNAGRIKTLVDAIMNINPLQATGLRNLVEIWDEYARIYLDLGDVHTAVLIYSKAANTQFKEVKDLASVHISWTEALLQMSDDAALEHIEDILYNHIPSNHKEIKVQHAKVPIKTRLFKCTELWKFYIDLLKALLDESKPEFVWNKLQGAYQKMVDLEVITLGLIFDYAAFLKERVSRDRAMMLYEQALEDFQAPHAQFDLWLVYLTELLESSLNTERIREHFDQCFLTPLPGHLVRKIFDMYLAFESKTELSLKIIKILERAISYLHSSIETPVTKYEKLELNKIVDDKYDYLVSLLTRVAKLKDHELMRSAFQKAAEDPHFSMPQIIDIGLRFIDFEIAQREIVRSRSLFKHFAQLGNPESHLFAEVWSKWERFEVDHGNQETFKEMLRFKRQLIREHAEVDQNKSEVNPMGFVKGETKGGEIKQKADENPDAIDLDMDM</sequence>
<keyword evidence="6" id="KW-0508">mRNA splicing</keyword>
<dbReference type="InterPro" id="IPR056350">
    <property type="entry name" value="HAT_Syf1_central"/>
</dbReference>
<organism evidence="13 14">
    <name type="scientific">Candidozyma pseudohaemuli</name>
    <dbReference type="NCBI Taxonomy" id="418784"/>
    <lineage>
        <taxon>Eukaryota</taxon>
        <taxon>Fungi</taxon>
        <taxon>Dikarya</taxon>
        <taxon>Ascomycota</taxon>
        <taxon>Saccharomycotina</taxon>
        <taxon>Pichiomycetes</taxon>
        <taxon>Metschnikowiaceae</taxon>
        <taxon>Candidozyma</taxon>
    </lineage>
</organism>
<feature type="domain" description="Pre-mRNA-splicing factor Syf1/CRNKL1-like C-terminal HAT-repeats" evidence="11">
    <location>
        <begin position="355"/>
        <end position="744"/>
    </location>
</feature>
<dbReference type="STRING" id="418784.A0A2P7YMA5"/>
<dbReference type="PANTHER" id="PTHR11246">
    <property type="entry name" value="PRE-MRNA SPLICING FACTOR"/>
    <property type="match status" value="1"/>
</dbReference>
<reference evidence="13 14" key="1">
    <citation type="submission" date="2018-03" db="EMBL/GenBank/DDBJ databases">
        <title>Candida pseudohaemulonii genome assembly and annotation.</title>
        <authorList>
            <person name="Munoz J.F."/>
            <person name="Gade L.G."/>
            <person name="Chow N.A."/>
            <person name="Litvintseva A.P."/>
            <person name="Loparev V.N."/>
            <person name="Cuomo C.A."/>
        </authorList>
    </citation>
    <scope>NUCLEOTIDE SEQUENCE [LARGE SCALE GENOMIC DNA]</scope>
    <source>
        <strain evidence="13 14">B12108</strain>
    </source>
</reference>
<comment type="caution">
    <text evidence="13">The sequence shown here is derived from an EMBL/GenBank/DDBJ whole genome shotgun (WGS) entry which is preliminary data.</text>
</comment>
<dbReference type="Pfam" id="PF23220">
    <property type="entry name" value="HAT_Syf1_M"/>
    <property type="match status" value="1"/>
</dbReference>
<evidence type="ECO:0000256" key="7">
    <source>
        <dbReference type="ARBA" id="ARBA00023242"/>
    </source>
</evidence>
<dbReference type="GO" id="GO:0000974">
    <property type="term" value="C:Prp19 complex"/>
    <property type="evidence" value="ECO:0007669"/>
    <property type="project" value="TreeGrafter"/>
</dbReference>
<dbReference type="GO" id="GO:0071007">
    <property type="term" value="C:U2-type catalytic step 2 spliceosome"/>
    <property type="evidence" value="ECO:0007669"/>
    <property type="project" value="TreeGrafter"/>
</dbReference>
<evidence type="ECO:0000256" key="5">
    <source>
        <dbReference type="ARBA" id="ARBA00022737"/>
    </source>
</evidence>
<dbReference type="GO" id="GO:0071014">
    <property type="term" value="C:post-mRNA release spliceosomal complex"/>
    <property type="evidence" value="ECO:0007669"/>
    <property type="project" value="TreeGrafter"/>
</dbReference>
<dbReference type="GO" id="GO:0000349">
    <property type="term" value="P:generation of catalytic spliceosome for first transesterification step"/>
    <property type="evidence" value="ECO:0007669"/>
    <property type="project" value="TreeGrafter"/>
</dbReference>
<evidence type="ECO:0000256" key="8">
    <source>
        <dbReference type="ARBA" id="ARBA00039472"/>
    </source>
</evidence>
<dbReference type="VEuPathDB" id="FungiDB:C7M61_003530"/>
<keyword evidence="14" id="KW-1185">Reference proteome</keyword>
<evidence type="ECO:0000259" key="12">
    <source>
        <dbReference type="Pfam" id="PF23233"/>
    </source>
</evidence>
<dbReference type="EMBL" id="PYFQ01000009">
    <property type="protein sequence ID" value="PSK37103.1"/>
    <property type="molecule type" value="Genomic_DNA"/>
</dbReference>
<dbReference type="InterPro" id="IPR045075">
    <property type="entry name" value="Syf1-like"/>
</dbReference>
<dbReference type="InterPro" id="IPR003107">
    <property type="entry name" value="HAT"/>
</dbReference>
<evidence type="ECO:0000256" key="1">
    <source>
        <dbReference type="ARBA" id="ARBA00004123"/>
    </source>
</evidence>
<keyword evidence="5" id="KW-0677">Repeat</keyword>
<dbReference type="AlphaFoldDB" id="A0A2P7YMA5"/>
<comment type="similarity">
    <text evidence="2">Belongs to the crooked-neck family.</text>
</comment>
<proteinExistence type="inferred from homology"/>
<dbReference type="InterPro" id="IPR011990">
    <property type="entry name" value="TPR-like_helical_dom_sf"/>
</dbReference>
<dbReference type="SMART" id="SM00386">
    <property type="entry name" value="HAT"/>
    <property type="match status" value="7"/>
</dbReference>
<evidence type="ECO:0000313" key="13">
    <source>
        <dbReference type="EMBL" id="PSK37103.1"/>
    </source>
</evidence>
<evidence type="ECO:0000259" key="11">
    <source>
        <dbReference type="Pfam" id="PF23231"/>
    </source>
</evidence>
<evidence type="ECO:0000256" key="3">
    <source>
        <dbReference type="ARBA" id="ARBA00022664"/>
    </source>
</evidence>
<protein>
    <recommendedName>
        <fullName evidence="8">Pre-mRNA-splicing factor SYF1</fullName>
    </recommendedName>
</protein>
<dbReference type="InterPro" id="IPR055433">
    <property type="entry name" value="HAT_Syf1-like_N"/>
</dbReference>
<keyword evidence="4" id="KW-0747">Spliceosome</keyword>
<keyword evidence="3" id="KW-0507">mRNA processing</keyword>
<feature type="region of interest" description="Disordered" evidence="9">
    <location>
        <begin position="745"/>
        <end position="775"/>
    </location>
</feature>
<keyword evidence="7" id="KW-0539">Nucleus</keyword>
<evidence type="ECO:0000256" key="9">
    <source>
        <dbReference type="SAM" id="MobiDB-lite"/>
    </source>
</evidence>
<evidence type="ECO:0000313" key="14">
    <source>
        <dbReference type="Proteomes" id="UP000241107"/>
    </source>
</evidence>
<feature type="domain" description="Pre-mRNA-splicing factor SYF1 central HAT repeats" evidence="10">
    <location>
        <begin position="241"/>
        <end position="350"/>
    </location>
</feature>
<evidence type="ECO:0000256" key="6">
    <source>
        <dbReference type="ARBA" id="ARBA00023187"/>
    </source>
</evidence>
<dbReference type="SUPFAM" id="SSF48452">
    <property type="entry name" value="TPR-like"/>
    <property type="match status" value="3"/>
</dbReference>